<keyword evidence="2" id="KW-0134">Cell wall</keyword>
<evidence type="ECO:0000256" key="2">
    <source>
        <dbReference type="ARBA" id="ARBA00022512"/>
    </source>
</evidence>
<dbReference type="PROSITE" id="PS00138">
    <property type="entry name" value="SUBTILASE_SER"/>
    <property type="match status" value="1"/>
</dbReference>
<keyword evidence="3" id="KW-0964">Secreted</keyword>
<dbReference type="RefSeq" id="WP_332901997.1">
    <property type="nucleotide sequence ID" value="NZ_JBAGLP010000117.1"/>
</dbReference>
<evidence type="ECO:0000259" key="11">
    <source>
        <dbReference type="Pfam" id="PF00082"/>
    </source>
</evidence>
<comment type="similarity">
    <text evidence="1 8 9">Belongs to the peptidase S8 family.</text>
</comment>
<dbReference type="InterPro" id="IPR036852">
    <property type="entry name" value="Peptidase_S8/S53_dom_sf"/>
</dbReference>
<organism evidence="13 14">
    <name type="scientific">Isoptericola haloaureus</name>
    <dbReference type="NCBI Taxonomy" id="1542902"/>
    <lineage>
        <taxon>Bacteria</taxon>
        <taxon>Bacillati</taxon>
        <taxon>Actinomycetota</taxon>
        <taxon>Actinomycetes</taxon>
        <taxon>Micrococcales</taxon>
        <taxon>Promicromonosporaceae</taxon>
        <taxon>Isoptericola</taxon>
    </lineage>
</organism>
<reference evidence="13" key="2">
    <citation type="submission" date="2024-02" db="EMBL/GenBank/DDBJ databases">
        <authorList>
            <person name="Prathaban M."/>
            <person name="Mythili R."/>
            <person name="Sharmila Devi N."/>
            <person name="Sobanaa M."/>
            <person name="Prathiviraj R."/>
            <person name="Selvin J."/>
        </authorList>
    </citation>
    <scope>NUCLEOTIDE SEQUENCE</scope>
    <source>
        <strain evidence="13">MP1014</strain>
    </source>
</reference>
<evidence type="ECO:0000313" key="14">
    <source>
        <dbReference type="Proteomes" id="UP001310387"/>
    </source>
</evidence>
<evidence type="ECO:0000256" key="7">
    <source>
        <dbReference type="ARBA" id="ARBA00022825"/>
    </source>
</evidence>
<dbReference type="EMBL" id="JBAGLP010000117">
    <property type="protein sequence ID" value="MEG3615338.1"/>
    <property type="molecule type" value="Genomic_DNA"/>
</dbReference>
<dbReference type="PROSITE" id="PS00136">
    <property type="entry name" value="SUBTILASE_ASP"/>
    <property type="match status" value="1"/>
</dbReference>
<sequence length="1247" mass="131473">MNKFRRYLAGACAGVLLAPLVALSAQADDADPSTTAAPPEPGTESAVVTLLTGDRVHVTSYPDDAIAIDVEAAERPDGAVPVFSKREVDGHVYVVPSDVAQHVPSLLDPALFDVKQLVEDGFDDAASEDIPVIVDYGDTVPTARSRSTLPGIEVERTLASIGAVSADIDKDDAGAFLAALDRQAAAAERSRARTGGIEKIWLDHRVEALLDVSTPQIGAPELWDAGYTGEGMTVAVLDSGIDASHPDLVGKVVAEANFSNAVSATDRHGHGTHVATTIAGTGAASDGTYRGVAYEADVINGKILNDYGVGNLSEIIAGMEWAAESGADVVNMSVGTRRLYTDGTDPGSQAVDELSEEFDTLFVVAAGNDGAGSGTVTSPGAASAALTVGAVNDADVVARFSSRGPRAGDNALKPEVTAPGVGIVAGRAAGTNRGSVVGEHYTSVSGTSMATPHVAGAAALLLQQRPDLSAPELKGLLATTALLGDESVFEQGTGRIDLPRAMSTPVLADTGSLSMGFFDYPQDDTAPVTRTVTYRNVGEAEVTLDVDLEIADADGTAPATGMVVADEGTLTVPVAGSVEVSVTVDPTLGEPGLYSGYLTATDAAGQVLRSGVAFTKEAERYDLVVESTDRKGLPAGGLSSIDVINVDDRATYDEPNVRYEADGTATFRVPAGHYSVGGLTYTYDESGRYALEATAVLAPEVLVTEDTAVELDARDAVSVDVDTPRETEVYGTQVAYQRVDAKGTPYSHTWSMSAPIGALSVTPTPDVEVGAFEFYNSQTLRAPEIEVTAGGTLDLTARYARFSERLDGDIDTELVDAGLGAVEDYASLDVDGKIALVERTGNSFGAQIAAAEDAGAQAVLFHNHEPGLVMINGVPGAIPHLTMTQAEGDAVRTLMDGGSVDLSVTAIAASPYLYETMFPEQGGVPAELDYAVTAENSATVTASYRAQVEGVGIADTRHRWRPWEASAFGLLRILEAPMVRTEMVTADDTMWGHNYYINSSPTNPYGAYMADTRHLYEAGAKVEENFLTQVMAPGFSLYGQDTATRSGDRMMLNVQEWTDSDAHWGGFYYRSDSSSFRLFEDGEPVAQGMRAQGAFAVGSEPAEYRIELDVARDADWWTMSTATSTAWTVQSTPEDGETEVLPLLRARLHPDVDLLNRANASAHHVDVTVDHQPGAEAAPIAETRFWVSTDDGGTWREVPVRRHGKDGLRAVVNQLSDDAEFVSVRVEVTDTAGNVLEQEITRAYGLR</sequence>
<proteinExistence type="inferred from homology"/>
<evidence type="ECO:0000256" key="5">
    <source>
        <dbReference type="ARBA" id="ARBA00022729"/>
    </source>
</evidence>
<dbReference type="Gene3D" id="3.50.30.30">
    <property type="match status" value="1"/>
</dbReference>
<keyword evidence="4 8" id="KW-0645">Protease</keyword>
<dbReference type="PANTHER" id="PTHR43806:SF65">
    <property type="entry name" value="SERINE PROTEASE APRX"/>
    <property type="match status" value="1"/>
</dbReference>
<feature type="signal peptide" evidence="10">
    <location>
        <begin position="1"/>
        <end position="27"/>
    </location>
</feature>
<gene>
    <name evidence="13" type="ORF">V5O49_09420</name>
</gene>
<dbReference type="PROSITE" id="PS51892">
    <property type="entry name" value="SUBTILASE"/>
    <property type="match status" value="1"/>
</dbReference>
<feature type="active site" description="Charge relay system" evidence="8">
    <location>
        <position position="238"/>
    </location>
</feature>
<dbReference type="InterPro" id="IPR015500">
    <property type="entry name" value="Peptidase_S8_subtilisin-rel"/>
</dbReference>
<evidence type="ECO:0000256" key="9">
    <source>
        <dbReference type="RuleBase" id="RU003355"/>
    </source>
</evidence>
<comment type="caution">
    <text evidence="13">The sequence shown here is derived from an EMBL/GenBank/DDBJ whole genome shotgun (WGS) entry which is preliminary data.</text>
</comment>
<keyword evidence="7 8" id="KW-0720">Serine protease</keyword>
<evidence type="ECO:0000256" key="1">
    <source>
        <dbReference type="ARBA" id="ARBA00011073"/>
    </source>
</evidence>
<dbReference type="SUPFAM" id="SSF52743">
    <property type="entry name" value="Subtilisin-like"/>
    <property type="match status" value="1"/>
</dbReference>
<evidence type="ECO:0000313" key="13">
    <source>
        <dbReference type="EMBL" id="MEG3615338.1"/>
    </source>
</evidence>
<evidence type="ECO:0000259" key="12">
    <source>
        <dbReference type="Pfam" id="PF02225"/>
    </source>
</evidence>
<accession>A0ABU7Z7I1</accession>
<dbReference type="Pfam" id="PF02225">
    <property type="entry name" value="PA"/>
    <property type="match status" value="1"/>
</dbReference>
<feature type="domain" description="Peptidase S8/S53" evidence="11">
    <location>
        <begin position="229"/>
        <end position="494"/>
    </location>
</feature>
<dbReference type="PANTHER" id="PTHR43806">
    <property type="entry name" value="PEPTIDASE S8"/>
    <property type="match status" value="1"/>
</dbReference>
<protein>
    <submittedName>
        <fullName evidence="13">S8 family serine peptidase</fullName>
    </submittedName>
</protein>
<dbReference type="InterPro" id="IPR023827">
    <property type="entry name" value="Peptidase_S8_Asp-AS"/>
</dbReference>
<dbReference type="Proteomes" id="UP001310387">
    <property type="component" value="Unassembled WGS sequence"/>
</dbReference>
<feature type="chain" id="PRO_5045569429" evidence="10">
    <location>
        <begin position="28"/>
        <end position="1247"/>
    </location>
</feature>
<reference evidence="13" key="1">
    <citation type="journal article" date="2024" name="Antonie Van Leeuwenhoek">
        <title>Isoptericola haloaureus sp. nov., a dimorphic actinobacterium isolated from mangrove sediments of southeast India, implicating biosaline agricultural significance through nitrogen fixation and salt tolerance genes.</title>
        <authorList>
            <person name="Prathaban M."/>
            <person name="Prathiviraj R."/>
            <person name="Ravichandran M."/>
            <person name="Natarajan S.D."/>
            <person name="Sobanaa M."/>
            <person name="Hari Krishna Kumar S."/>
            <person name="Chandrasekar V."/>
            <person name="Selvin J."/>
        </authorList>
    </citation>
    <scope>NUCLEOTIDE SEQUENCE</scope>
    <source>
        <strain evidence="13">MP1014</strain>
    </source>
</reference>
<evidence type="ECO:0000256" key="10">
    <source>
        <dbReference type="SAM" id="SignalP"/>
    </source>
</evidence>
<feature type="active site" description="Charge relay system" evidence="8">
    <location>
        <position position="270"/>
    </location>
</feature>
<dbReference type="InterPro" id="IPR046450">
    <property type="entry name" value="PA_dom_sf"/>
</dbReference>
<dbReference type="InterPro" id="IPR023828">
    <property type="entry name" value="Peptidase_S8_Ser-AS"/>
</dbReference>
<evidence type="ECO:0000256" key="4">
    <source>
        <dbReference type="ARBA" id="ARBA00022670"/>
    </source>
</evidence>
<dbReference type="Pfam" id="PF00082">
    <property type="entry name" value="Peptidase_S8"/>
    <property type="match status" value="1"/>
</dbReference>
<dbReference type="Gene3D" id="3.40.50.200">
    <property type="entry name" value="Peptidase S8/S53 domain"/>
    <property type="match status" value="1"/>
</dbReference>
<keyword evidence="6 8" id="KW-0378">Hydrolase</keyword>
<dbReference type="InterPro" id="IPR000209">
    <property type="entry name" value="Peptidase_S8/S53_dom"/>
</dbReference>
<dbReference type="SUPFAM" id="SSF52025">
    <property type="entry name" value="PA domain"/>
    <property type="match status" value="1"/>
</dbReference>
<feature type="domain" description="PA" evidence="12">
    <location>
        <begin position="813"/>
        <end position="890"/>
    </location>
</feature>
<name>A0ABU7Z7I1_9MICO</name>
<dbReference type="InterPro" id="IPR050131">
    <property type="entry name" value="Peptidase_S8_subtilisin-like"/>
</dbReference>
<keyword evidence="5 10" id="KW-0732">Signal</keyword>
<keyword evidence="14" id="KW-1185">Reference proteome</keyword>
<evidence type="ECO:0000256" key="3">
    <source>
        <dbReference type="ARBA" id="ARBA00022525"/>
    </source>
</evidence>
<evidence type="ECO:0000256" key="6">
    <source>
        <dbReference type="ARBA" id="ARBA00022801"/>
    </source>
</evidence>
<dbReference type="InterPro" id="IPR003137">
    <property type="entry name" value="PA_domain"/>
</dbReference>
<evidence type="ECO:0000256" key="8">
    <source>
        <dbReference type="PROSITE-ProRule" id="PRU01240"/>
    </source>
</evidence>
<feature type="active site" description="Charge relay system" evidence="8">
    <location>
        <position position="448"/>
    </location>
</feature>
<dbReference type="PRINTS" id="PR00723">
    <property type="entry name" value="SUBTILISIN"/>
</dbReference>
<dbReference type="CDD" id="cd07487">
    <property type="entry name" value="Peptidases_S8_1"/>
    <property type="match status" value="1"/>
</dbReference>